<name>A0ABT2VYX6_9FLAO</name>
<feature type="domain" description="HTH cro/C1-type" evidence="1">
    <location>
        <begin position="17"/>
        <end position="71"/>
    </location>
</feature>
<evidence type="ECO:0000259" key="1">
    <source>
        <dbReference type="PROSITE" id="PS50943"/>
    </source>
</evidence>
<comment type="caution">
    <text evidence="2">The sequence shown here is derived from an EMBL/GenBank/DDBJ whole genome shotgun (WGS) entry which is preliminary data.</text>
</comment>
<evidence type="ECO:0000313" key="2">
    <source>
        <dbReference type="EMBL" id="MCU7614843.1"/>
    </source>
</evidence>
<dbReference type="EMBL" id="JAOTEN010000003">
    <property type="protein sequence ID" value="MCU7614843.1"/>
    <property type="molecule type" value="Genomic_DNA"/>
</dbReference>
<dbReference type="PROSITE" id="PS50943">
    <property type="entry name" value="HTH_CROC1"/>
    <property type="match status" value="1"/>
</dbReference>
<dbReference type="InterPro" id="IPR010982">
    <property type="entry name" value="Lambda_DNA-bd_dom_sf"/>
</dbReference>
<dbReference type="SUPFAM" id="SSF47413">
    <property type="entry name" value="lambda repressor-like DNA-binding domains"/>
    <property type="match status" value="1"/>
</dbReference>
<dbReference type="Gene3D" id="1.10.260.40">
    <property type="entry name" value="lambda repressor-like DNA-binding domains"/>
    <property type="match status" value="1"/>
</dbReference>
<proteinExistence type="predicted"/>
<keyword evidence="3" id="KW-1185">Reference proteome</keyword>
<organism evidence="2 3">
    <name type="scientific">Chryseobacterium gilvum</name>
    <dbReference type="NCBI Taxonomy" id="2976534"/>
    <lineage>
        <taxon>Bacteria</taxon>
        <taxon>Pseudomonadati</taxon>
        <taxon>Bacteroidota</taxon>
        <taxon>Flavobacteriia</taxon>
        <taxon>Flavobacteriales</taxon>
        <taxon>Weeksellaceae</taxon>
        <taxon>Chryseobacterium group</taxon>
        <taxon>Chryseobacterium</taxon>
    </lineage>
</organism>
<dbReference type="SMART" id="SM00530">
    <property type="entry name" value="HTH_XRE"/>
    <property type="match status" value="1"/>
</dbReference>
<dbReference type="CDD" id="cd00093">
    <property type="entry name" value="HTH_XRE"/>
    <property type="match status" value="1"/>
</dbReference>
<evidence type="ECO:0000313" key="3">
    <source>
        <dbReference type="Proteomes" id="UP001208114"/>
    </source>
</evidence>
<gene>
    <name evidence="2" type="ORF">N0B16_10380</name>
</gene>
<dbReference type="RefSeq" id="WP_262990833.1">
    <property type="nucleotide sequence ID" value="NZ_JAOTEN010000003.1"/>
</dbReference>
<dbReference type="Pfam" id="PF01381">
    <property type="entry name" value="HTH_3"/>
    <property type="match status" value="1"/>
</dbReference>
<dbReference type="Proteomes" id="UP001208114">
    <property type="component" value="Unassembled WGS sequence"/>
</dbReference>
<accession>A0ABT2VYX6</accession>
<reference evidence="3" key="1">
    <citation type="submission" date="2023-07" db="EMBL/GenBank/DDBJ databases">
        <title>Chryseobacterium sp. GMJ5 Genome sequencing and assembly.</title>
        <authorList>
            <person name="Jung Y."/>
        </authorList>
    </citation>
    <scope>NUCLEOTIDE SEQUENCE [LARGE SCALE GENOMIC DNA]</scope>
    <source>
        <strain evidence="3">GMJ5</strain>
    </source>
</reference>
<sequence>MYKWKSEEIKNQIGIIFKLYRLRKGLSQFQVATEIDLSKDYIGRIERGKTNTTIEIIIAICNFLEIDLLLVFSKISQSQLDPMINETKLLEEKFKNQNKRKS</sequence>
<dbReference type="InterPro" id="IPR001387">
    <property type="entry name" value="Cro/C1-type_HTH"/>
</dbReference>
<protein>
    <submittedName>
        <fullName evidence="2">Helix-turn-helix transcriptional regulator</fullName>
    </submittedName>
</protein>